<feature type="domain" description="Endoribonuclease YicC-like N-terminal" evidence="6">
    <location>
        <begin position="4"/>
        <end position="156"/>
    </location>
</feature>
<evidence type="ECO:0000256" key="4">
    <source>
        <dbReference type="ARBA" id="ARBA00022801"/>
    </source>
</evidence>
<evidence type="ECO:0000256" key="3">
    <source>
        <dbReference type="ARBA" id="ARBA00022759"/>
    </source>
</evidence>
<keyword evidence="2" id="KW-0540">Nuclease</keyword>
<dbReference type="PANTHER" id="PTHR30636">
    <property type="entry name" value="UPF0701 PROTEIN YICC"/>
    <property type="match status" value="1"/>
</dbReference>
<dbReference type="eggNOG" id="COG1561">
    <property type="taxonomic scope" value="Bacteria"/>
</dbReference>
<dbReference type="AlphaFoldDB" id="U7D426"/>
<dbReference type="NCBIfam" id="TIGR00255">
    <property type="entry name" value="YicC/YloC family endoribonuclease"/>
    <property type="match status" value="1"/>
</dbReference>
<organism evidence="8 9">
    <name type="scientific">Chitinivibrio alkaliphilus ACht1</name>
    <dbReference type="NCBI Taxonomy" id="1313304"/>
    <lineage>
        <taxon>Bacteria</taxon>
        <taxon>Pseudomonadati</taxon>
        <taxon>Fibrobacterota</taxon>
        <taxon>Chitinivibrionia</taxon>
        <taxon>Chitinivibrionales</taxon>
        <taxon>Chitinivibrionaceae</taxon>
        <taxon>Chitinivibrio</taxon>
    </lineage>
</organism>
<evidence type="ECO:0000256" key="5">
    <source>
        <dbReference type="ARBA" id="ARBA00035648"/>
    </source>
</evidence>
<dbReference type="Pfam" id="PF03755">
    <property type="entry name" value="YicC-like_N"/>
    <property type="match status" value="1"/>
</dbReference>
<comment type="cofactor">
    <cofactor evidence="1">
        <name>a divalent metal cation</name>
        <dbReference type="ChEBI" id="CHEBI:60240"/>
    </cofactor>
</comment>
<dbReference type="InterPro" id="IPR005229">
    <property type="entry name" value="YicC/YloC-like"/>
</dbReference>
<dbReference type="RefSeq" id="WP_022637311.1">
    <property type="nucleotide sequence ID" value="NZ_ASJR01000016.1"/>
</dbReference>
<dbReference type="PATRIC" id="fig|1313304.3.peg.1793"/>
<dbReference type="Pfam" id="PF08340">
    <property type="entry name" value="YicC-like_C"/>
    <property type="match status" value="1"/>
</dbReference>
<evidence type="ECO:0000259" key="7">
    <source>
        <dbReference type="Pfam" id="PF08340"/>
    </source>
</evidence>
<evidence type="ECO:0000313" key="9">
    <source>
        <dbReference type="Proteomes" id="UP000017148"/>
    </source>
</evidence>
<keyword evidence="3" id="KW-0255">Endonuclease</keyword>
<feature type="domain" description="Endoribonuclease YicC-like C-terminal" evidence="7">
    <location>
        <begin position="176"/>
        <end position="290"/>
    </location>
</feature>
<evidence type="ECO:0000256" key="1">
    <source>
        <dbReference type="ARBA" id="ARBA00001968"/>
    </source>
</evidence>
<protein>
    <recommendedName>
        <fullName evidence="10">YicC family protein</fullName>
    </recommendedName>
</protein>
<dbReference type="InterPro" id="IPR013527">
    <property type="entry name" value="YicC-like_N"/>
</dbReference>
<dbReference type="GO" id="GO:0016787">
    <property type="term" value="F:hydrolase activity"/>
    <property type="evidence" value="ECO:0007669"/>
    <property type="project" value="UniProtKB-KW"/>
</dbReference>
<accession>U7D426</accession>
<dbReference type="EMBL" id="ASJR01000016">
    <property type="protein sequence ID" value="ERP31264.1"/>
    <property type="molecule type" value="Genomic_DNA"/>
</dbReference>
<dbReference type="OrthoDB" id="9771229at2"/>
<dbReference type="Proteomes" id="UP000017148">
    <property type="component" value="Unassembled WGS sequence"/>
</dbReference>
<keyword evidence="4" id="KW-0378">Hydrolase</keyword>
<dbReference type="PANTHER" id="PTHR30636:SF3">
    <property type="entry name" value="UPF0701 PROTEIN YICC"/>
    <property type="match status" value="1"/>
</dbReference>
<proteinExistence type="inferred from homology"/>
<evidence type="ECO:0000256" key="2">
    <source>
        <dbReference type="ARBA" id="ARBA00022722"/>
    </source>
</evidence>
<dbReference type="InterPro" id="IPR013551">
    <property type="entry name" value="YicC-like_C"/>
</dbReference>
<gene>
    <name evidence="8" type="ORF">CALK_1883</name>
</gene>
<keyword evidence="9" id="KW-1185">Reference proteome</keyword>
<sequence>MPLVSMTGFGSSEIERPSGFYKVEIKSVNNRYLSIQYRAPRMFNALEARVRKRLSDVLIRGSVHVSIHHELPDSEKQVSHDSYLAGKYVTALQQMAQEHGIDDHIGLDTLSPFYKEIITHESPTFDEQQLWEDLSAAVEAALVPLVEQRRREGAFIQDEFLQIITTLVEGVEQIFEVAPQRLERYREKLATVFREYQNDSCEETRFYTEVALMAEKFDITEEITRLRAHVEALKSLIDRDESGKKINFMLQELGREINTIGSKANDITISEHVVELKEQVEKIREQALNIL</sequence>
<reference evidence="8 9" key="1">
    <citation type="journal article" date="2013" name="Environ. Microbiol.">
        <title>Genome analysis of Chitinivibrio alkaliphilus gen. nov., sp. nov., a novel extremely haloalkaliphilic anaerobic chitinolytic bacterium from the candidate phylum Termite Group 3.</title>
        <authorList>
            <person name="Sorokin D.Y."/>
            <person name="Gumerov V.M."/>
            <person name="Rakitin A.L."/>
            <person name="Beletsky A.V."/>
            <person name="Damste J.S."/>
            <person name="Muyzer G."/>
            <person name="Mardanov A.V."/>
            <person name="Ravin N.V."/>
        </authorList>
    </citation>
    <scope>NUCLEOTIDE SEQUENCE [LARGE SCALE GENOMIC DNA]</scope>
    <source>
        <strain evidence="8 9">ACht1</strain>
    </source>
</reference>
<evidence type="ECO:0000313" key="8">
    <source>
        <dbReference type="EMBL" id="ERP31264.1"/>
    </source>
</evidence>
<name>U7D426_9BACT</name>
<comment type="caution">
    <text evidence="8">The sequence shown here is derived from an EMBL/GenBank/DDBJ whole genome shotgun (WGS) entry which is preliminary data.</text>
</comment>
<comment type="similarity">
    <text evidence="5">Belongs to the YicC/YloC family.</text>
</comment>
<evidence type="ECO:0008006" key="10">
    <source>
        <dbReference type="Google" id="ProtNLM"/>
    </source>
</evidence>
<evidence type="ECO:0000259" key="6">
    <source>
        <dbReference type="Pfam" id="PF03755"/>
    </source>
</evidence>
<dbReference type="GO" id="GO:0004521">
    <property type="term" value="F:RNA endonuclease activity"/>
    <property type="evidence" value="ECO:0007669"/>
    <property type="project" value="InterPro"/>
</dbReference>
<dbReference type="STRING" id="1313304.CALK_1883"/>